<protein>
    <submittedName>
        <fullName evidence="1">Uncharacterized protein</fullName>
    </submittedName>
</protein>
<evidence type="ECO:0000313" key="2">
    <source>
        <dbReference type="Proteomes" id="UP000235786"/>
    </source>
</evidence>
<evidence type="ECO:0000313" key="1">
    <source>
        <dbReference type="EMBL" id="PMD29940.1"/>
    </source>
</evidence>
<name>A0A2J6QUK1_HYAVF</name>
<reference evidence="1 2" key="1">
    <citation type="submission" date="2016-04" db="EMBL/GenBank/DDBJ databases">
        <title>A degradative enzymes factory behind the ericoid mycorrhizal symbiosis.</title>
        <authorList>
            <consortium name="DOE Joint Genome Institute"/>
            <person name="Martino E."/>
            <person name="Morin E."/>
            <person name="Grelet G."/>
            <person name="Kuo A."/>
            <person name="Kohler A."/>
            <person name="Daghino S."/>
            <person name="Barry K."/>
            <person name="Choi C."/>
            <person name="Cichocki N."/>
            <person name="Clum A."/>
            <person name="Copeland A."/>
            <person name="Hainaut M."/>
            <person name="Haridas S."/>
            <person name="Labutti K."/>
            <person name="Lindquist E."/>
            <person name="Lipzen A."/>
            <person name="Khouja H.-R."/>
            <person name="Murat C."/>
            <person name="Ohm R."/>
            <person name="Olson A."/>
            <person name="Spatafora J."/>
            <person name="Veneault-Fourrey C."/>
            <person name="Henrissat B."/>
            <person name="Grigoriev I."/>
            <person name="Martin F."/>
            <person name="Perotto S."/>
        </authorList>
    </citation>
    <scope>NUCLEOTIDE SEQUENCE [LARGE SCALE GENOMIC DNA]</scope>
    <source>
        <strain evidence="1 2">F</strain>
    </source>
</reference>
<sequence length="370" mass="41258">MQRKMQTCSITGFITLVLCSIFFLRSRRASVPNVVDHDFGVAFDLTSPYGTAALSYPNGTIVNVAKIDALPSYREMMSRLSLSSSKHLHPPYNSLPDYFRDQTRQAIRASRKAAGLPASSDVGELAKLIASLRSAVEANLDGRKISGAVATIPHLAALYSEDLEDAFEYVGLIYLPHYPYWYGGIFPESGAVYTGNGFGLCSNYTDQASCEEQERNPPQQPVHENVLSISFTAGILTSTWSIESMGFAFPASDQVKFVDLNLGWDKRNDNPSDDYYWEEVRKAIIKPALEASYYYHGETDKILLHGDHSTDERFQEVLREVVDRALENKPEIFELDPTFSAARGAAEMAKRVQWNYNQTKSTAGKMGNDL</sequence>
<keyword evidence="2" id="KW-1185">Reference proteome</keyword>
<dbReference type="OrthoDB" id="3643156at2759"/>
<organism evidence="1 2">
    <name type="scientific">Hyaloscypha variabilis (strain UAMH 11265 / GT02V1 / F)</name>
    <name type="common">Meliniomyces variabilis</name>
    <dbReference type="NCBI Taxonomy" id="1149755"/>
    <lineage>
        <taxon>Eukaryota</taxon>
        <taxon>Fungi</taxon>
        <taxon>Dikarya</taxon>
        <taxon>Ascomycota</taxon>
        <taxon>Pezizomycotina</taxon>
        <taxon>Leotiomycetes</taxon>
        <taxon>Helotiales</taxon>
        <taxon>Hyaloscyphaceae</taxon>
        <taxon>Hyaloscypha</taxon>
        <taxon>Hyaloscypha variabilis</taxon>
    </lineage>
</organism>
<dbReference type="AlphaFoldDB" id="A0A2J6QUK1"/>
<proteinExistence type="predicted"/>
<accession>A0A2J6QUK1</accession>
<dbReference type="Proteomes" id="UP000235786">
    <property type="component" value="Unassembled WGS sequence"/>
</dbReference>
<dbReference type="EMBL" id="KZ613970">
    <property type="protein sequence ID" value="PMD29940.1"/>
    <property type="molecule type" value="Genomic_DNA"/>
</dbReference>
<dbReference type="STRING" id="1149755.A0A2J6QUK1"/>
<gene>
    <name evidence="1" type="ORF">L207DRAFT_474487</name>
</gene>